<dbReference type="AlphaFoldDB" id="A0A6J6A1E9"/>
<name>A0A6J6A1E9_9ZZZZ</name>
<protein>
    <submittedName>
        <fullName evidence="2">Unannotated protein</fullName>
    </submittedName>
</protein>
<feature type="region of interest" description="Disordered" evidence="1">
    <location>
        <begin position="50"/>
        <end position="75"/>
    </location>
</feature>
<accession>A0A6J6A1E9</accession>
<reference evidence="2" key="1">
    <citation type="submission" date="2020-05" db="EMBL/GenBank/DDBJ databases">
        <authorList>
            <person name="Chiriac C."/>
            <person name="Salcher M."/>
            <person name="Ghai R."/>
            <person name="Kavagutti S V."/>
        </authorList>
    </citation>
    <scope>NUCLEOTIDE SEQUENCE</scope>
</reference>
<sequence length="75" mass="8105">MPRRPLGVPHLASSQRAAHVGAERGVGDARLLNPDDVKIVTDVLAHQGRRLGRRARHVGDADADNGAHELGMEQR</sequence>
<evidence type="ECO:0000313" key="2">
    <source>
        <dbReference type="EMBL" id="CAB4346880.1"/>
    </source>
</evidence>
<organism evidence="2">
    <name type="scientific">freshwater metagenome</name>
    <dbReference type="NCBI Taxonomy" id="449393"/>
    <lineage>
        <taxon>unclassified sequences</taxon>
        <taxon>metagenomes</taxon>
        <taxon>ecological metagenomes</taxon>
    </lineage>
</organism>
<feature type="compositionally biased region" description="Basic and acidic residues" evidence="1">
    <location>
        <begin position="57"/>
        <end position="75"/>
    </location>
</feature>
<evidence type="ECO:0000256" key="1">
    <source>
        <dbReference type="SAM" id="MobiDB-lite"/>
    </source>
</evidence>
<proteinExistence type="predicted"/>
<dbReference type="EMBL" id="CAESAO010000174">
    <property type="protein sequence ID" value="CAB4346880.1"/>
    <property type="molecule type" value="Genomic_DNA"/>
</dbReference>
<gene>
    <name evidence="2" type="ORF">UFOPK3522_01506</name>
</gene>